<protein>
    <submittedName>
        <fullName evidence="1">Uncharacterized protein</fullName>
    </submittedName>
</protein>
<comment type="caution">
    <text evidence="1">The sequence shown here is derived from an EMBL/GenBank/DDBJ whole genome shotgun (WGS) entry which is preliminary data.</text>
</comment>
<evidence type="ECO:0000313" key="2">
    <source>
        <dbReference type="Proteomes" id="UP001443914"/>
    </source>
</evidence>
<keyword evidence="2" id="KW-1185">Reference proteome</keyword>
<dbReference type="Proteomes" id="UP001443914">
    <property type="component" value="Unassembled WGS sequence"/>
</dbReference>
<sequence>MGAVIEGLPSNLNFVEWMGETAFLVVVGAEDVVNESSQPPSPSYIYINTLEVKQQGQQQCLKKQAKKFEALQIRYNNNGEEEDEDEDFWYMCSFQKFKRGQGRSSRLFLRSSRSFSKKTTSKKY</sequence>
<name>A0AAW1MPC3_SAPOF</name>
<reference evidence="1" key="1">
    <citation type="submission" date="2024-03" db="EMBL/GenBank/DDBJ databases">
        <title>WGS assembly of Saponaria officinalis var. Norfolk2.</title>
        <authorList>
            <person name="Jenkins J."/>
            <person name="Shu S."/>
            <person name="Grimwood J."/>
            <person name="Barry K."/>
            <person name="Goodstein D."/>
            <person name="Schmutz J."/>
            <person name="Leebens-Mack J."/>
            <person name="Osbourn A."/>
        </authorList>
    </citation>
    <scope>NUCLEOTIDE SEQUENCE [LARGE SCALE GENOMIC DNA]</scope>
    <source>
        <strain evidence="1">JIC</strain>
    </source>
</reference>
<evidence type="ECO:0000313" key="1">
    <source>
        <dbReference type="EMBL" id="KAK9747975.1"/>
    </source>
</evidence>
<dbReference type="EMBL" id="JBDFQZ010000002">
    <property type="protein sequence ID" value="KAK9747975.1"/>
    <property type="molecule type" value="Genomic_DNA"/>
</dbReference>
<proteinExistence type="predicted"/>
<accession>A0AAW1MPC3</accession>
<gene>
    <name evidence="1" type="ORF">RND81_02G027600</name>
</gene>
<organism evidence="1 2">
    <name type="scientific">Saponaria officinalis</name>
    <name type="common">Common soapwort</name>
    <name type="synonym">Lychnis saponaria</name>
    <dbReference type="NCBI Taxonomy" id="3572"/>
    <lineage>
        <taxon>Eukaryota</taxon>
        <taxon>Viridiplantae</taxon>
        <taxon>Streptophyta</taxon>
        <taxon>Embryophyta</taxon>
        <taxon>Tracheophyta</taxon>
        <taxon>Spermatophyta</taxon>
        <taxon>Magnoliopsida</taxon>
        <taxon>eudicotyledons</taxon>
        <taxon>Gunneridae</taxon>
        <taxon>Pentapetalae</taxon>
        <taxon>Caryophyllales</taxon>
        <taxon>Caryophyllaceae</taxon>
        <taxon>Caryophylleae</taxon>
        <taxon>Saponaria</taxon>
    </lineage>
</organism>
<dbReference type="AlphaFoldDB" id="A0AAW1MPC3"/>